<dbReference type="SMART" id="SM00829">
    <property type="entry name" value="PKS_ER"/>
    <property type="match status" value="1"/>
</dbReference>
<dbReference type="InterPro" id="IPR014189">
    <property type="entry name" value="Quinone_OxRdtase_PIG3"/>
</dbReference>
<dbReference type="PANTHER" id="PTHR48106:SF8">
    <property type="entry name" value="OS02G0805600 PROTEIN"/>
    <property type="match status" value="1"/>
</dbReference>
<evidence type="ECO:0000256" key="2">
    <source>
        <dbReference type="ARBA" id="ARBA00023002"/>
    </source>
</evidence>
<gene>
    <name evidence="4" type="ORF">CO690_06370</name>
</gene>
<dbReference type="InterPro" id="IPR013154">
    <property type="entry name" value="ADH-like_N"/>
</dbReference>
<accession>A0A291DFL1</accession>
<dbReference type="SUPFAM" id="SSF50129">
    <property type="entry name" value="GroES-like"/>
    <property type="match status" value="1"/>
</dbReference>
<dbReference type="GO" id="GO:0070402">
    <property type="term" value="F:NADPH binding"/>
    <property type="evidence" value="ECO:0007669"/>
    <property type="project" value="TreeGrafter"/>
</dbReference>
<evidence type="ECO:0000313" key="4">
    <source>
        <dbReference type="EMBL" id="ATF63321.1"/>
    </source>
</evidence>
<evidence type="ECO:0000256" key="1">
    <source>
        <dbReference type="ARBA" id="ARBA00022857"/>
    </source>
</evidence>
<dbReference type="PANTHER" id="PTHR48106">
    <property type="entry name" value="QUINONE OXIDOREDUCTASE PIG3-RELATED"/>
    <property type="match status" value="1"/>
</dbReference>
<dbReference type="Pfam" id="PF00107">
    <property type="entry name" value="ADH_zinc_N"/>
    <property type="match status" value="1"/>
</dbReference>
<dbReference type="Proteomes" id="UP000218628">
    <property type="component" value="Chromosome"/>
</dbReference>
<proteinExistence type="predicted"/>
<dbReference type="InterPro" id="IPR011032">
    <property type="entry name" value="GroES-like_sf"/>
</dbReference>
<dbReference type="InterPro" id="IPR013149">
    <property type="entry name" value="ADH-like_C"/>
</dbReference>
<dbReference type="CDD" id="cd05276">
    <property type="entry name" value="p53_inducible_oxidoreductase"/>
    <property type="match status" value="1"/>
</dbReference>
<evidence type="ECO:0000259" key="3">
    <source>
        <dbReference type="SMART" id="SM00829"/>
    </source>
</evidence>
<name>A0A291DFL1_9MICC</name>
<dbReference type="NCBIfam" id="TIGR02824">
    <property type="entry name" value="quinone_pig3"/>
    <property type="match status" value="1"/>
</dbReference>
<keyword evidence="1" id="KW-0521">NADP</keyword>
<dbReference type="GO" id="GO:0016651">
    <property type="term" value="F:oxidoreductase activity, acting on NAD(P)H"/>
    <property type="evidence" value="ECO:0007669"/>
    <property type="project" value="TreeGrafter"/>
</dbReference>
<dbReference type="RefSeq" id="WP_096740958.1">
    <property type="nucleotide sequence ID" value="NZ_CP023510.1"/>
</dbReference>
<dbReference type="InterPro" id="IPR036291">
    <property type="entry name" value="NAD(P)-bd_dom_sf"/>
</dbReference>
<feature type="domain" description="Enoyl reductase (ER)" evidence="3">
    <location>
        <begin position="10"/>
        <end position="333"/>
    </location>
</feature>
<reference evidence="5" key="1">
    <citation type="submission" date="2017-09" db="EMBL/GenBank/DDBJ databases">
        <title>FDA dAtabase for Regulatory Grade micrObial Sequences (FDA-ARGOS): Supporting development and validation of Infectious Disease Dx tests.</title>
        <authorList>
            <person name="Minogue T."/>
            <person name="Wolcott M."/>
            <person name="Wasieloski L."/>
            <person name="Aguilar W."/>
            <person name="Moore D."/>
            <person name="Tallon L."/>
            <person name="Sadzewicz L."/>
            <person name="Ott S."/>
            <person name="Zhao X."/>
            <person name="Nagaraj S."/>
            <person name="Vavikolanu K."/>
            <person name="Aluvathingal J."/>
            <person name="Nadendla S."/>
            <person name="Sichtig H."/>
        </authorList>
    </citation>
    <scope>NUCLEOTIDE SEQUENCE [LARGE SCALE GENOMIC DNA]</scope>
    <source>
        <strain evidence="5">FDAARGOS_369</strain>
    </source>
</reference>
<dbReference type="Gene3D" id="3.90.180.10">
    <property type="entry name" value="Medium-chain alcohol dehydrogenases, catalytic domain"/>
    <property type="match status" value="1"/>
</dbReference>
<dbReference type="EMBL" id="CP023510">
    <property type="protein sequence ID" value="ATF63321.1"/>
    <property type="molecule type" value="Genomic_DNA"/>
</dbReference>
<sequence length="336" mass="35837">MRAIIEENHGGPEVLRVSEIPAPVPRSREVLIRVRAAGINRADALQRRGLYPPPPGSSSIYGLEVAGEIEAVGEGASVENCGRPVMALLPGGGYADYVTVPVDLLLPKPENLSFEEAAALPEVAATVYSNLVLTCGMSMDPAENLREDGQSATVLVHGGTGGIGVHAIQVALAAGTRVFATVGTEEKAEYVRSLGAEPIVYREHSFRDVVLSETGRRGADYILDVVGGRYFEDNLHTLADGGHLCIIGLQGGRKAELDLAYALTHRLSVHATSLRSRSEAQKAEILRGVREQILPLVESGRIGVGLDQVFPLEAAAEAHEYFDSGLHRGKVVLRVD</sequence>
<protein>
    <submittedName>
        <fullName evidence="4">NAD(P)H-quinone oxidoreductase</fullName>
    </submittedName>
</protein>
<dbReference type="Pfam" id="PF08240">
    <property type="entry name" value="ADH_N"/>
    <property type="match status" value="1"/>
</dbReference>
<dbReference type="InterPro" id="IPR020843">
    <property type="entry name" value="ER"/>
</dbReference>
<dbReference type="AlphaFoldDB" id="A0A291DFL1"/>
<dbReference type="SUPFAM" id="SSF51735">
    <property type="entry name" value="NAD(P)-binding Rossmann-fold domains"/>
    <property type="match status" value="1"/>
</dbReference>
<keyword evidence="2" id="KW-0560">Oxidoreductase</keyword>
<evidence type="ECO:0000313" key="5">
    <source>
        <dbReference type="Proteomes" id="UP000218628"/>
    </source>
</evidence>
<organism evidence="4 5">
    <name type="scientific">Rothia mucilaginosa</name>
    <dbReference type="NCBI Taxonomy" id="43675"/>
    <lineage>
        <taxon>Bacteria</taxon>
        <taxon>Bacillati</taxon>
        <taxon>Actinomycetota</taxon>
        <taxon>Actinomycetes</taxon>
        <taxon>Micrococcales</taxon>
        <taxon>Micrococcaceae</taxon>
        <taxon>Rothia</taxon>
    </lineage>
</organism>
<dbReference type="Gene3D" id="3.40.50.720">
    <property type="entry name" value="NAD(P)-binding Rossmann-like Domain"/>
    <property type="match status" value="1"/>
</dbReference>